<evidence type="ECO:0008006" key="4">
    <source>
        <dbReference type="Google" id="ProtNLM"/>
    </source>
</evidence>
<evidence type="ECO:0000313" key="3">
    <source>
        <dbReference type="EMBL" id="KAL0401117.1"/>
    </source>
</evidence>
<dbReference type="InterPro" id="IPR026960">
    <property type="entry name" value="RVT-Znf"/>
</dbReference>
<gene>
    <name evidence="3" type="ORF">Slati_4141600</name>
</gene>
<evidence type="ECO:0000259" key="2">
    <source>
        <dbReference type="Pfam" id="PF13966"/>
    </source>
</evidence>
<reference evidence="3" key="2">
    <citation type="journal article" date="2024" name="Plant">
        <title>Genomic evolution and insights into agronomic trait innovations of Sesamum species.</title>
        <authorList>
            <person name="Miao H."/>
            <person name="Wang L."/>
            <person name="Qu L."/>
            <person name="Liu H."/>
            <person name="Sun Y."/>
            <person name="Le M."/>
            <person name="Wang Q."/>
            <person name="Wei S."/>
            <person name="Zheng Y."/>
            <person name="Lin W."/>
            <person name="Duan Y."/>
            <person name="Cao H."/>
            <person name="Xiong S."/>
            <person name="Wang X."/>
            <person name="Wei L."/>
            <person name="Li C."/>
            <person name="Ma Q."/>
            <person name="Ju M."/>
            <person name="Zhao R."/>
            <person name="Li G."/>
            <person name="Mu C."/>
            <person name="Tian Q."/>
            <person name="Mei H."/>
            <person name="Zhang T."/>
            <person name="Gao T."/>
            <person name="Zhang H."/>
        </authorList>
    </citation>
    <scope>NUCLEOTIDE SEQUENCE</scope>
    <source>
        <strain evidence="3">KEN1</strain>
    </source>
</reference>
<dbReference type="CDD" id="cd06222">
    <property type="entry name" value="RNase_H_like"/>
    <property type="match status" value="1"/>
</dbReference>
<dbReference type="Gene3D" id="3.30.420.10">
    <property type="entry name" value="Ribonuclease H-like superfamily/Ribonuclease H"/>
    <property type="match status" value="1"/>
</dbReference>
<dbReference type="InterPro" id="IPR044730">
    <property type="entry name" value="RNase_H-like_dom_plant"/>
</dbReference>
<feature type="domain" description="Reverse transcriptase zinc-binding" evidence="2">
    <location>
        <begin position="23"/>
        <end position="85"/>
    </location>
</feature>
<dbReference type="EMBL" id="JACGWN010000015">
    <property type="protein sequence ID" value="KAL0401117.1"/>
    <property type="molecule type" value="Genomic_DNA"/>
</dbReference>
<dbReference type="InterPro" id="IPR036397">
    <property type="entry name" value="RNaseH_sf"/>
</dbReference>
<dbReference type="InterPro" id="IPR052929">
    <property type="entry name" value="RNase_H-like_EbsB-rel"/>
</dbReference>
<reference evidence="3" key="1">
    <citation type="submission" date="2020-06" db="EMBL/GenBank/DDBJ databases">
        <authorList>
            <person name="Li T."/>
            <person name="Hu X."/>
            <person name="Zhang T."/>
            <person name="Song X."/>
            <person name="Zhang H."/>
            <person name="Dai N."/>
            <person name="Sheng W."/>
            <person name="Hou X."/>
            <person name="Wei L."/>
        </authorList>
    </citation>
    <scope>NUCLEOTIDE SEQUENCE</scope>
    <source>
        <strain evidence="3">KEN1</strain>
        <tissue evidence="3">Leaf</tissue>
    </source>
</reference>
<proteinExistence type="predicted"/>
<dbReference type="InterPro" id="IPR002156">
    <property type="entry name" value="RNaseH_domain"/>
</dbReference>
<dbReference type="GO" id="GO:0004523">
    <property type="term" value="F:RNA-DNA hybrid ribonuclease activity"/>
    <property type="evidence" value="ECO:0007669"/>
    <property type="project" value="InterPro"/>
</dbReference>
<dbReference type="PANTHER" id="PTHR47074:SF48">
    <property type="entry name" value="POLYNUCLEOTIDYL TRANSFERASE, RIBONUCLEASE H-LIKE SUPERFAMILY PROTEIN"/>
    <property type="match status" value="1"/>
</dbReference>
<dbReference type="AlphaFoldDB" id="A0AAW2T958"/>
<protein>
    <recommendedName>
        <fullName evidence="4">Reverse transcriptase zinc-binding domain-containing protein</fullName>
    </recommendedName>
</protein>
<dbReference type="Pfam" id="PF13456">
    <property type="entry name" value="RVT_3"/>
    <property type="match status" value="1"/>
</dbReference>
<dbReference type="Pfam" id="PF13966">
    <property type="entry name" value="zf-RVT"/>
    <property type="match status" value="1"/>
</dbReference>
<name>A0AAW2T958_9LAMI</name>
<feature type="domain" description="RNase H type-1" evidence="1">
    <location>
        <begin position="177"/>
        <end position="242"/>
    </location>
</feature>
<evidence type="ECO:0000259" key="1">
    <source>
        <dbReference type="Pfam" id="PF13456"/>
    </source>
</evidence>
<dbReference type="GO" id="GO:0003676">
    <property type="term" value="F:nucleic acid binding"/>
    <property type="evidence" value="ECO:0007669"/>
    <property type="project" value="InterPro"/>
</dbReference>
<dbReference type="SUPFAM" id="SSF53098">
    <property type="entry name" value="Ribonuclease H-like"/>
    <property type="match status" value="1"/>
</dbReference>
<organism evidence="3">
    <name type="scientific">Sesamum latifolium</name>
    <dbReference type="NCBI Taxonomy" id="2727402"/>
    <lineage>
        <taxon>Eukaryota</taxon>
        <taxon>Viridiplantae</taxon>
        <taxon>Streptophyta</taxon>
        <taxon>Embryophyta</taxon>
        <taxon>Tracheophyta</taxon>
        <taxon>Spermatophyta</taxon>
        <taxon>Magnoliopsida</taxon>
        <taxon>eudicotyledons</taxon>
        <taxon>Gunneridae</taxon>
        <taxon>Pentapetalae</taxon>
        <taxon>asterids</taxon>
        <taxon>lamiids</taxon>
        <taxon>Lamiales</taxon>
        <taxon>Pedaliaceae</taxon>
        <taxon>Sesamum</taxon>
    </lineage>
</organism>
<accession>A0AAW2T958</accession>
<dbReference type="PANTHER" id="PTHR47074">
    <property type="entry name" value="BNAC02G40300D PROTEIN"/>
    <property type="match status" value="1"/>
</dbReference>
<sequence>MIPLSKLGCDDLPVWHFSKDGRFSVKSAYCVARDLEEQRAPNTSFNSSKPKWGFLWSSSVPNKIKVFAWKLCKNAIPTSDNLANRIQDDTFEVKLRRLARIFSKHDFGLFLTTCWMIWWNRNCSLMENRTRDPDQVISHARHYYSAFLSQMSVLTTRTQTTAPYRWSPPPANVVKINFDGALFVNEGESGVGVVARDSAGSCLAWLSRRLPNCLSPELVEAMAAREALSMAQRLHWRRIILKETVSQ</sequence>
<dbReference type="InterPro" id="IPR012337">
    <property type="entry name" value="RNaseH-like_sf"/>
</dbReference>
<comment type="caution">
    <text evidence="3">The sequence shown here is derived from an EMBL/GenBank/DDBJ whole genome shotgun (WGS) entry which is preliminary data.</text>
</comment>